<sequence>MACCGYGGPPLNYDSRVFCGETKVLNGTIVTAKGCNNSSVYEAGTELILPRPKIDMLHHKFSLEITSTLICQKICHSNPDYFLLFIKV</sequence>
<proteinExistence type="predicted"/>
<dbReference type="Gramene" id="rna4698">
    <property type="protein sequence ID" value="RHN80738.1"/>
    <property type="gene ID" value="gene4698"/>
</dbReference>
<organism evidence="1">
    <name type="scientific">Medicago truncatula</name>
    <name type="common">Barrel medic</name>
    <name type="synonym">Medicago tribuloides</name>
    <dbReference type="NCBI Taxonomy" id="3880"/>
    <lineage>
        <taxon>Eukaryota</taxon>
        <taxon>Viridiplantae</taxon>
        <taxon>Streptophyta</taxon>
        <taxon>Embryophyta</taxon>
        <taxon>Tracheophyta</taxon>
        <taxon>Spermatophyta</taxon>
        <taxon>Magnoliopsida</taxon>
        <taxon>eudicotyledons</taxon>
        <taxon>Gunneridae</taxon>
        <taxon>Pentapetalae</taxon>
        <taxon>rosids</taxon>
        <taxon>fabids</taxon>
        <taxon>Fabales</taxon>
        <taxon>Fabaceae</taxon>
        <taxon>Papilionoideae</taxon>
        <taxon>50 kb inversion clade</taxon>
        <taxon>NPAAA clade</taxon>
        <taxon>Hologalegina</taxon>
        <taxon>IRL clade</taxon>
        <taxon>Trifolieae</taxon>
        <taxon>Medicago</taxon>
    </lineage>
</organism>
<dbReference type="EMBL" id="PSQE01000001">
    <property type="protein sequence ID" value="RHN80738.1"/>
    <property type="molecule type" value="Genomic_DNA"/>
</dbReference>
<protein>
    <submittedName>
        <fullName evidence="1">Uncharacterized protein</fullName>
    </submittedName>
</protein>
<comment type="caution">
    <text evidence="1">The sequence shown here is derived from an EMBL/GenBank/DDBJ whole genome shotgun (WGS) entry which is preliminary data.</text>
</comment>
<accession>A0A396JX01</accession>
<dbReference type="AlphaFoldDB" id="A0A396JX01"/>
<evidence type="ECO:0000313" key="1">
    <source>
        <dbReference type="EMBL" id="RHN80738.1"/>
    </source>
</evidence>
<gene>
    <name evidence="1" type="ORF">MtrunA17_Chr1g0191501</name>
</gene>
<dbReference type="Proteomes" id="UP000265566">
    <property type="component" value="Chromosome 1"/>
</dbReference>
<name>A0A396JX01_MEDTR</name>
<reference evidence="1" key="1">
    <citation type="journal article" date="2018" name="Nat. Plants">
        <title>Whole-genome landscape of Medicago truncatula symbiotic genes.</title>
        <authorList>
            <person name="Pecrix Y."/>
            <person name="Gamas P."/>
            <person name="Carrere S."/>
        </authorList>
    </citation>
    <scope>NUCLEOTIDE SEQUENCE</scope>
    <source>
        <tissue evidence="1">Leaves</tissue>
    </source>
</reference>